<gene>
    <name evidence="1" type="ORF">E2C01_004449</name>
</gene>
<organism evidence="1 2">
    <name type="scientific">Portunus trituberculatus</name>
    <name type="common">Swimming crab</name>
    <name type="synonym">Neptunus trituberculatus</name>
    <dbReference type="NCBI Taxonomy" id="210409"/>
    <lineage>
        <taxon>Eukaryota</taxon>
        <taxon>Metazoa</taxon>
        <taxon>Ecdysozoa</taxon>
        <taxon>Arthropoda</taxon>
        <taxon>Crustacea</taxon>
        <taxon>Multicrustacea</taxon>
        <taxon>Malacostraca</taxon>
        <taxon>Eumalacostraca</taxon>
        <taxon>Eucarida</taxon>
        <taxon>Decapoda</taxon>
        <taxon>Pleocyemata</taxon>
        <taxon>Brachyura</taxon>
        <taxon>Eubrachyura</taxon>
        <taxon>Portunoidea</taxon>
        <taxon>Portunidae</taxon>
        <taxon>Portuninae</taxon>
        <taxon>Portunus</taxon>
    </lineage>
</organism>
<proteinExistence type="predicted"/>
<evidence type="ECO:0000313" key="1">
    <source>
        <dbReference type="EMBL" id="MPC11774.1"/>
    </source>
</evidence>
<reference evidence="1 2" key="1">
    <citation type="submission" date="2019-05" db="EMBL/GenBank/DDBJ databases">
        <title>Another draft genome of Portunus trituberculatus and its Hox gene families provides insights of decapod evolution.</title>
        <authorList>
            <person name="Jeong J.-H."/>
            <person name="Song I."/>
            <person name="Kim S."/>
            <person name="Choi T."/>
            <person name="Kim D."/>
            <person name="Ryu S."/>
            <person name="Kim W."/>
        </authorList>
    </citation>
    <scope>NUCLEOTIDE SEQUENCE [LARGE SCALE GENOMIC DNA]</scope>
    <source>
        <tissue evidence="1">Muscle</tissue>
    </source>
</reference>
<comment type="caution">
    <text evidence="1">The sequence shown here is derived from an EMBL/GenBank/DDBJ whole genome shotgun (WGS) entry which is preliminary data.</text>
</comment>
<name>A0A5B7CT09_PORTR</name>
<dbReference type="EMBL" id="VSRR010000180">
    <property type="protein sequence ID" value="MPC11774.1"/>
    <property type="molecule type" value="Genomic_DNA"/>
</dbReference>
<keyword evidence="2" id="KW-1185">Reference proteome</keyword>
<dbReference type="Proteomes" id="UP000324222">
    <property type="component" value="Unassembled WGS sequence"/>
</dbReference>
<evidence type="ECO:0000313" key="2">
    <source>
        <dbReference type="Proteomes" id="UP000324222"/>
    </source>
</evidence>
<dbReference type="AlphaFoldDB" id="A0A5B7CT09"/>
<accession>A0A5B7CT09</accession>
<sequence>MIDFTPFFIQIPTSEKKTSRNISQHQFFTALFVTSPISITAVNSPPNTCPQHLPVIPVLAEPRGPSPGEFLSCLSLKLGNSKPATDSGEVT</sequence>
<protein>
    <submittedName>
        <fullName evidence="1">Uncharacterized protein</fullName>
    </submittedName>
</protein>